<reference evidence="3" key="1">
    <citation type="submission" date="2016-11" db="EMBL/GenBank/DDBJ databases">
        <authorList>
            <person name="Varghese N."/>
            <person name="Submissions S."/>
        </authorList>
    </citation>
    <scope>NUCLEOTIDE SEQUENCE [LARGE SCALE GENOMIC DNA]</scope>
    <source>
        <strain evidence="3">DSM 15449</strain>
    </source>
</reference>
<dbReference type="EMBL" id="FQXJ01000033">
    <property type="protein sequence ID" value="SHJ01427.1"/>
    <property type="molecule type" value="Genomic_DNA"/>
</dbReference>
<gene>
    <name evidence="2" type="ORF">SAMN02746098_05005</name>
</gene>
<keyword evidence="3" id="KW-1185">Reference proteome</keyword>
<sequence length="134" mass="15803">MLLFYENAQLKLEFLKDALNINYQLQFEIMHYGTDIVVLDDPNEEDFTQFWFHFCNAKQGIYVDLLTLPSQLLRKGIGTFCIKWLKDFASDLGFKYIVLGSVAKARAFWTKMGFRLLKPEELHNFPGYQGRYSR</sequence>
<proteinExistence type="predicted"/>
<dbReference type="GO" id="GO:0016747">
    <property type="term" value="F:acyltransferase activity, transferring groups other than amino-acyl groups"/>
    <property type="evidence" value="ECO:0007669"/>
    <property type="project" value="InterPro"/>
</dbReference>
<dbReference type="Pfam" id="PF00583">
    <property type="entry name" value="Acetyltransf_1"/>
    <property type="match status" value="1"/>
</dbReference>
<dbReference type="InterPro" id="IPR016181">
    <property type="entry name" value="Acyl_CoA_acyltransferase"/>
</dbReference>
<organism evidence="2 3">
    <name type="scientific">Desulfosporosinus lacus DSM 15449</name>
    <dbReference type="NCBI Taxonomy" id="1121420"/>
    <lineage>
        <taxon>Bacteria</taxon>
        <taxon>Bacillati</taxon>
        <taxon>Bacillota</taxon>
        <taxon>Clostridia</taxon>
        <taxon>Eubacteriales</taxon>
        <taxon>Desulfitobacteriaceae</taxon>
        <taxon>Desulfosporosinus</taxon>
    </lineage>
</organism>
<name>A0A1M6FUR7_9FIRM</name>
<evidence type="ECO:0000313" key="3">
    <source>
        <dbReference type="Proteomes" id="UP000183954"/>
    </source>
</evidence>
<dbReference type="STRING" id="1121420.SAMN02746098_05005"/>
<dbReference type="SUPFAM" id="SSF55729">
    <property type="entry name" value="Acyl-CoA N-acyltransferases (Nat)"/>
    <property type="match status" value="1"/>
</dbReference>
<evidence type="ECO:0000313" key="2">
    <source>
        <dbReference type="EMBL" id="SHJ01427.1"/>
    </source>
</evidence>
<protein>
    <submittedName>
        <fullName evidence="2">Acetyltransferase (GNAT) family protein</fullName>
    </submittedName>
</protein>
<dbReference type="InterPro" id="IPR000182">
    <property type="entry name" value="GNAT_dom"/>
</dbReference>
<keyword evidence="2" id="KW-0808">Transferase</keyword>
<dbReference type="AlphaFoldDB" id="A0A1M6FUR7"/>
<dbReference type="Proteomes" id="UP000183954">
    <property type="component" value="Unassembled WGS sequence"/>
</dbReference>
<dbReference type="Gene3D" id="3.40.630.30">
    <property type="match status" value="1"/>
</dbReference>
<evidence type="ECO:0000259" key="1">
    <source>
        <dbReference type="Pfam" id="PF00583"/>
    </source>
</evidence>
<accession>A0A1M6FUR7</accession>
<feature type="domain" description="N-acetyltransferase" evidence="1">
    <location>
        <begin position="61"/>
        <end position="114"/>
    </location>
</feature>